<reference evidence="7 8" key="1">
    <citation type="journal article" date="2018" name="Sci. Rep.">
        <title>Genome sequence of the cauliflower mushroom Sparassis crispa (Hanabiratake) and its association with beneficial usage.</title>
        <authorList>
            <person name="Kiyama R."/>
            <person name="Furutani Y."/>
            <person name="Kawaguchi K."/>
            <person name="Nakanishi T."/>
        </authorList>
    </citation>
    <scope>NUCLEOTIDE SEQUENCE [LARGE SCALE GENOMIC DNA]</scope>
</reference>
<evidence type="ECO:0000256" key="2">
    <source>
        <dbReference type="ARBA" id="ARBA00006333"/>
    </source>
</evidence>
<comment type="similarity">
    <text evidence="2 6">Belongs to the terpene synthase family.</text>
</comment>
<accession>A0A401GV80</accession>
<dbReference type="Proteomes" id="UP000287166">
    <property type="component" value="Unassembled WGS sequence"/>
</dbReference>
<dbReference type="GO" id="GO:0010333">
    <property type="term" value="F:terpene synthase activity"/>
    <property type="evidence" value="ECO:0007669"/>
    <property type="project" value="InterPro"/>
</dbReference>
<dbReference type="PANTHER" id="PTHR35201">
    <property type="entry name" value="TERPENE SYNTHASE"/>
    <property type="match status" value="1"/>
</dbReference>
<dbReference type="EMBL" id="BFAD01000008">
    <property type="protein sequence ID" value="GBE86093.1"/>
    <property type="molecule type" value="Genomic_DNA"/>
</dbReference>
<evidence type="ECO:0000256" key="6">
    <source>
        <dbReference type="RuleBase" id="RU366034"/>
    </source>
</evidence>
<dbReference type="AlphaFoldDB" id="A0A401GV80"/>
<evidence type="ECO:0000256" key="4">
    <source>
        <dbReference type="ARBA" id="ARBA00022842"/>
    </source>
</evidence>
<comment type="cofactor">
    <cofactor evidence="1 6">
        <name>Mg(2+)</name>
        <dbReference type="ChEBI" id="CHEBI:18420"/>
    </cofactor>
</comment>
<dbReference type="EC" id="4.2.3.-" evidence="6"/>
<protein>
    <recommendedName>
        <fullName evidence="6">Terpene synthase</fullName>
        <ecNumber evidence="6">4.2.3.-</ecNumber>
    </recommendedName>
</protein>
<comment type="caution">
    <text evidence="7">The sequence shown here is derived from an EMBL/GenBank/DDBJ whole genome shotgun (WGS) entry which is preliminary data.</text>
</comment>
<keyword evidence="4 6" id="KW-0460">Magnesium</keyword>
<evidence type="ECO:0000256" key="3">
    <source>
        <dbReference type="ARBA" id="ARBA00022723"/>
    </source>
</evidence>
<keyword evidence="5 6" id="KW-0456">Lyase</keyword>
<sequence>MAPRSIQLPNLVALCADFELRSNSRCHAVSSTAERWALASTFLDEEERRTFPGLRPGLLAALCYPTCDAAQLLRLAQFFVLLIHWVDKEDVSEDADAEAAFDPIQQRFLGASLVPWRARFLRHLSAFHSSLERVATDNADGVVPDFESYVTLRRDSCGIKMMFDLIEYAEGLVVPEDVYALPAMQQLRQNAVDIVAWSIDIASYARKQARDDKHNLVAVLMPQKGLAAQGAVNAAAQLVKATAASFLANERTVLRSSSSGATDADIRRFMLGLRDCVAGAVHWLYETERFFGESGEDVRTFGWVFLPPKET</sequence>
<dbReference type="InterPro" id="IPR008949">
    <property type="entry name" value="Isoprenoid_synthase_dom_sf"/>
</dbReference>
<dbReference type="OrthoDB" id="2861623at2759"/>
<evidence type="ECO:0000313" key="7">
    <source>
        <dbReference type="EMBL" id="GBE86093.1"/>
    </source>
</evidence>
<dbReference type="GO" id="GO:0008299">
    <property type="term" value="P:isoprenoid biosynthetic process"/>
    <property type="evidence" value="ECO:0007669"/>
    <property type="project" value="UniProtKB-ARBA"/>
</dbReference>
<proteinExistence type="inferred from homology"/>
<keyword evidence="3 6" id="KW-0479">Metal-binding</keyword>
<evidence type="ECO:0000313" key="8">
    <source>
        <dbReference type="Proteomes" id="UP000287166"/>
    </source>
</evidence>
<evidence type="ECO:0000256" key="1">
    <source>
        <dbReference type="ARBA" id="ARBA00001946"/>
    </source>
</evidence>
<dbReference type="Gene3D" id="1.10.600.10">
    <property type="entry name" value="Farnesyl Diphosphate Synthase"/>
    <property type="match status" value="1"/>
</dbReference>
<dbReference type="GO" id="GO:0046872">
    <property type="term" value="F:metal ion binding"/>
    <property type="evidence" value="ECO:0007669"/>
    <property type="project" value="UniProtKB-KW"/>
</dbReference>
<dbReference type="RefSeq" id="XP_027617006.1">
    <property type="nucleotide sequence ID" value="XM_027761205.1"/>
</dbReference>
<dbReference type="InParanoid" id="A0A401GV80"/>
<dbReference type="GeneID" id="38783010"/>
<dbReference type="PANTHER" id="PTHR35201:SF4">
    <property type="entry name" value="BETA-PINACENE SYNTHASE-RELATED"/>
    <property type="match status" value="1"/>
</dbReference>
<name>A0A401GV80_9APHY</name>
<keyword evidence="8" id="KW-1185">Reference proteome</keyword>
<dbReference type="Pfam" id="PF19086">
    <property type="entry name" value="Terpene_syn_C_2"/>
    <property type="match status" value="1"/>
</dbReference>
<organism evidence="7 8">
    <name type="scientific">Sparassis crispa</name>
    <dbReference type="NCBI Taxonomy" id="139825"/>
    <lineage>
        <taxon>Eukaryota</taxon>
        <taxon>Fungi</taxon>
        <taxon>Dikarya</taxon>
        <taxon>Basidiomycota</taxon>
        <taxon>Agaricomycotina</taxon>
        <taxon>Agaricomycetes</taxon>
        <taxon>Polyporales</taxon>
        <taxon>Sparassidaceae</taxon>
        <taxon>Sparassis</taxon>
    </lineage>
</organism>
<evidence type="ECO:0000256" key="5">
    <source>
        <dbReference type="ARBA" id="ARBA00023239"/>
    </source>
</evidence>
<gene>
    <name evidence="7" type="ORF">SCP_0806170</name>
</gene>
<dbReference type="InterPro" id="IPR034686">
    <property type="entry name" value="Terpene_cyclase-like_2"/>
</dbReference>
<dbReference type="SUPFAM" id="SSF48576">
    <property type="entry name" value="Terpenoid synthases"/>
    <property type="match status" value="1"/>
</dbReference>